<dbReference type="WBParaSite" id="PgB25_g012_t01">
    <property type="protein sequence ID" value="PgB25_g012_t01"/>
    <property type="gene ID" value="PgB25_g012"/>
</dbReference>
<dbReference type="Proteomes" id="UP000887569">
    <property type="component" value="Unplaced"/>
</dbReference>
<keyword evidence="1" id="KW-1185">Reference proteome</keyword>
<protein>
    <submittedName>
        <fullName evidence="2">Uncharacterized protein</fullName>
    </submittedName>
</protein>
<name>A0A914ZUX5_PARUN</name>
<evidence type="ECO:0000313" key="1">
    <source>
        <dbReference type="Proteomes" id="UP000887569"/>
    </source>
</evidence>
<reference evidence="2" key="1">
    <citation type="submission" date="2022-11" db="UniProtKB">
        <authorList>
            <consortium name="WormBaseParasite"/>
        </authorList>
    </citation>
    <scope>IDENTIFICATION</scope>
</reference>
<proteinExistence type="predicted"/>
<sequence length="131" mass="14923">MFLHQYSTLSLNWTLRLRIVPATQMQCGERFLLVKRDEAIGCTWLRSGCVLATELATFDEGSGCERCTASRLLSITGHRKSNILNYSIGWHHLDEREGALLFRLQEFSIRSSYVRLETAVEADSLNGKRTV</sequence>
<accession>A0A914ZUX5</accession>
<evidence type="ECO:0000313" key="2">
    <source>
        <dbReference type="WBParaSite" id="PgB25_g012_t01"/>
    </source>
</evidence>
<organism evidence="1 2">
    <name type="scientific">Parascaris univalens</name>
    <name type="common">Nematode worm</name>
    <dbReference type="NCBI Taxonomy" id="6257"/>
    <lineage>
        <taxon>Eukaryota</taxon>
        <taxon>Metazoa</taxon>
        <taxon>Ecdysozoa</taxon>
        <taxon>Nematoda</taxon>
        <taxon>Chromadorea</taxon>
        <taxon>Rhabditida</taxon>
        <taxon>Spirurina</taxon>
        <taxon>Ascaridomorpha</taxon>
        <taxon>Ascaridoidea</taxon>
        <taxon>Ascarididae</taxon>
        <taxon>Parascaris</taxon>
    </lineage>
</organism>
<dbReference type="AlphaFoldDB" id="A0A914ZUX5"/>